<feature type="domain" description="Helicase ATP-binding" evidence="9">
    <location>
        <begin position="36"/>
        <end position="211"/>
    </location>
</feature>
<dbReference type="GO" id="GO:0004386">
    <property type="term" value="F:helicase activity"/>
    <property type="evidence" value="ECO:0007669"/>
    <property type="project" value="UniProtKB-KW"/>
</dbReference>
<evidence type="ECO:0000259" key="11">
    <source>
        <dbReference type="PROSITE" id="PS51195"/>
    </source>
</evidence>
<dbReference type="InterPro" id="IPR011545">
    <property type="entry name" value="DEAD/DEAH_box_helicase_dom"/>
</dbReference>
<sequence length="476" mass="50805">MSDTRTFEALGLSSALLRTLETSGYTVPTPIQEQAIPLILAGHDVLGAAQTGTGKTAAFGLPLLQRLAKETPPKGPRKPRALILVPTRELAVQVAESIKDYGRHLRLNVTTVFGGAGMQPQIENLRRGVDVLVACPGRLLDHMDSGHAKLDAVEVLVLDEADRMLDMGFMPSIKRILSRVPKERQTLLFSATFEDRIKALAIEHMRKPRLVEVAAQNTIAETIVHRAHPVDAASKRDLLVDLLSKRHTDQVLIFGKTKHGCNRLAEQLETSGLPAVAIHGNKSQAQRQKALDAFKAGRARILVATDVAARGLDIPNLPLVINHDLPMVAEDYIHRIGRTGRAGATGEALSLVSPEEGGLLRQIQNMLKAEIRMDVVPGYEPSRPIRLDTPIPPQGGRGQRPAGQRPGGQRAGGQRSGGHTAGEQRPSRAAGKPGHRQGGHGKAQPPAAHAHAGPKAPGSRGRGGRGRGGSRGGASA</sequence>
<feature type="region of interest" description="Disordered" evidence="8">
    <location>
        <begin position="379"/>
        <end position="476"/>
    </location>
</feature>
<dbReference type="InterPro" id="IPR014001">
    <property type="entry name" value="Helicase_ATP-bd"/>
</dbReference>
<evidence type="ECO:0000256" key="3">
    <source>
        <dbReference type="ARBA" id="ARBA00022806"/>
    </source>
</evidence>
<keyword evidence="1 7" id="KW-0547">Nucleotide-binding</keyword>
<dbReference type="CDD" id="cd18787">
    <property type="entry name" value="SF2_C_DEAD"/>
    <property type="match status" value="1"/>
</dbReference>
<dbReference type="InterPro" id="IPR027417">
    <property type="entry name" value="P-loop_NTPase"/>
</dbReference>
<evidence type="ECO:0000256" key="8">
    <source>
        <dbReference type="SAM" id="MobiDB-lite"/>
    </source>
</evidence>
<dbReference type="PROSITE" id="PS51192">
    <property type="entry name" value="HELICASE_ATP_BIND_1"/>
    <property type="match status" value="1"/>
</dbReference>
<evidence type="ECO:0000256" key="4">
    <source>
        <dbReference type="ARBA" id="ARBA00022840"/>
    </source>
</evidence>
<protein>
    <submittedName>
        <fullName evidence="12">RNA helicase</fullName>
    </submittedName>
</protein>
<dbReference type="InterPro" id="IPR050079">
    <property type="entry name" value="DEAD_box_RNA_helicase"/>
</dbReference>
<feature type="compositionally biased region" description="Low complexity" evidence="8">
    <location>
        <begin position="442"/>
        <end position="459"/>
    </location>
</feature>
<dbReference type="CDD" id="cd00268">
    <property type="entry name" value="DEADc"/>
    <property type="match status" value="1"/>
</dbReference>
<dbReference type="PANTHER" id="PTHR47959:SF13">
    <property type="entry name" value="ATP-DEPENDENT RNA HELICASE RHLE"/>
    <property type="match status" value="1"/>
</dbReference>
<feature type="compositionally biased region" description="Gly residues" evidence="8">
    <location>
        <begin position="466"/>
        <end position="476"/>
    </location>
</feature>
<evidence type="ECO:0000259" key="9">
    <source>
        <dbReference type="PROSITE" id="PS51192"/>
    </source>
</evidence>
<accession>A0ABQ2EEA2</accession>
<dbReference type="Gene3D" id="3.40.50.300">
    <property type="entry name" value="P-loop containing nucleotide triphosphate hydrolases"/>
    <property type="match status" value="2"/>
</dbReference>
<organism evidence="12 13">
    <name type="scientific">Luteimonas terricola</name>
    <dbReference type="NCBI Taxonomy" id="645597"/>
    <lineage>
        <taxon>Bacteria</taxon>
        <taxon>Pseudomonadati</taxon>
        <taxon>Pseudomonadota</taxon>
        <taxon>Gammaproteobacteria</taxon>
        <taxon>Lysobacterales</taxon>
        <taxon>Lysobacteraceae</taxon>
        <taxon>Luteimonas</taxon>
    </lineage>
</organism>
<keyword evidence="3 7" id="KW-0347">Helicase</keyword>
<dbReference type="InterPro" id="IPR001650">
    <property type="entry name" value="Helicase_C-like"/>
</dbReference>
<evidence type="ECO:0000259" key="10">
    <source>
        <dbReference type="PROSITE" id="PS51194"/>
    </source>
</evidence>
<dbReference type="PROSITE" id="PS00039">
    <property type="entry name" value="DEAD_ATP_HELICASE"/>
    <property type="match status" value="1"/>
</dbReference>
<gene>
    <name evidence="12" type="primary">rhlE</name>
    <name evidence="12" type="ORF">GCM10011394_15750</name>
</gene>
<dbReference type="SMART" id="SM00490">
    <property type="entry name" value="HELICc"/>
    <property type="match status" value="1"/>
</dbReference>
<dbReference type="RefSeq" id="WP_132986240.1">
    <property type="nucleotide sequence ID" value="NZ_BMME01000001.1"/>
</dbReference>
<feature type="short sequence motif" description="Q motif" evidence="6">
    <location>
        <begin position="5"/>
        <end position="33"/>
    </location>
</feature>
<feature type="domain" description="Helicase C-terminal" evidence="10">
    <location>
        <begin position="238"/>
        <end position="383"/>
    </location>
</feature>
<feature type="domain" description="DEAD-box RNA helicase Q" evidence="11">
    <location>
        <begin position="5"/>
        <end position="33"/>
    </location>
</feature>
<dbReference type="InterPro" id="IPR000629">
    <property type="entry name" value="RNA-helicase_DEAD-box_CS"/>
</dbReference>
<evidence type="ECO:0000256" key="5">
    <source>
        <dbReference type="ARBA" id="ARBA00038437"/>
    </source>
</evidence>
<proteinExistence type="inferred from homology"/>
<dbReference type="EMBL" id="BMME01000001">
    <property type="protein sequence ID" value="GGK07403.1"/>
    <property type="molecule type" value="Genomic_DNA"/>
</dbReference>
<dbReference type="PROSITE" id="PS51195">
    <property type="entry name" value="Q_MOTIF"/>
    <property type="match status" value="1"/>
</dbReference>
<dbReference type="InterPro" id="IPR014014">
    <property type="entry name" value="RNA_helicase_DEAD_Q_motif"/>
</dbReference>
<evidence type="ECO:0000256" key="7">
    <source>
        <dbReference type="RuleBase" id="RU000492"/>
    </source>
</evidence>
<evidence type="ECO:0000313" key="12">
    <source>
        <dbReference type="EMBL" id="GGK07403.1"/>
    </source>
</evidence>
<feature type="compositionally biased region" description="Gly residues" evidence="8">
    <location>
        <begin position="405"/>
        <end position="420"/>
    </location>
</feature>
<dbReference type="InterPro" id="IPR044742">
    <property type="entry name" value="DEAD/DEAH_RhlB"/>
</dbReference>
<comment type="similarity">
    <text evidence="5 7">Belongs to the DEAD box helicase family.</text>
</comment>
<evidence type="ECO:0000256" key="1">
    <source>
        <dbReference type="ARBA" id="ARBA00022741"/>
    </source>
</evidence>
<dbReference type="SMART" id="SM00487">
    <property type="entry name" value="DEXDc"/>
    <property type="match status" value="1"/>
</dbReference>
<keyword evidence="2 7" id="KW-0378">Hydrolase</keyword>
<dbReference type="PANTHER" id="PTHR47959">
    <property type="entry name" value="ATP-DEPENDENT RNA HELICASE RHLE-RELATED"/>
    <property type="match status" value="1"/>
</dbReference>
<name>A0ABQ2EEA2_9GAMM</name>
<evidence type="ECO:0000256" key="6">
    <source>
        <dbReference type="PROSITE-ProRule" id="PRU00552"/>
    </source>
</evidence>
<dbReference type="PROSITE" id="PS51194">
    <property type="entry name" value="HELICASE_CTER"/>
    <property type="match status" value="1"/>
</dbReference>
<keyword evidence="4 7" id="KW-0067">ATP-binding</keyword>
<comment type="caution">
    <text evidence="12">The sequence shown here is derived from an EMBL/GenBank/DDBJ whole genome shotgun (WGS) entry which is preliminary data.</text>
</comment>
<keyword evidence="13" id="KW-1185">Reference proteome</keyword>
<dbReference type="Proteomes" id="UP000599009">
    <property type="component" value="Unassembled WGS sequence"/>
</dbReference>
<evidence type="ECO:0000313" key="13">
    <source>
        <dbReference type="Proteomes" id="UP000599009"/>
    </source>
</evidence>
<reference evidence="13" key="1">
    <citation type="journal article" date="2019" name="Int. J. Syst. Evol. Microbiol.">
        <title>The Global Catalogue of Microorganisms (GCM) 10K type strain sequencing project: providing services to taxonomists for standard genome sequencing and annotation.</title>
        <authorList>
            <consortium name="The Broad Institute Genomics Platform"/>
            <consortium name="The Broad Institute Genome Sequencing Center for Infectious Disease"/>
            <person name="Wu L."/>
            <person name="Ma J."/>
        </authorList>
    </citation>
    <scope>NUCLEOTIDE SEQUENCE [LARGE SCALE GENOMIC DNA]</scope>
    <source>
        <strain evidence="13">CGMCC 1.8985</strain>
    </source>
</reference>
<dbReference type="SUPFAM" id="SSF52540">
    <property type="entry name" value="P-loop containing nucleoside triphosphate hydrolases"/>
    <property type="match status" value="1"/>
</dbReference>
<dbReference type="Pfam" id="PF00271">
    <property type="entry name" value="Helicase_C"/>
    <property type="match status" value="1"/>
</dbReference>
<dbReference type="Pfam" id="PF00270">
    <property type="entry name" value="DEAD"/>
    <property type="match status" value="1"/>
</dbReference>
<evidence type="ECO:0000256" key="2">
    <source>
        <dbReference type="ARBA" id="ARBA00022801"/>
    </source>
</evidence>